<keyword evidence="1" id="KW-0812">Transmembrane</keyword>
<dbReference type="STRING" id="1120996.SAMN02746066_04147"/>
<dbReference type="Proteomes" id="UP000184038">
    <property type="component" value="Unassembled WGS sequence"/>
</dbReference>
<evidence type="ECO:0008006" key="4">
    <source>
        <dbReference type="Google" id="ProtNLM"/>
    </source>
</evidence>
<reference evidence="2 3" key="1">
    <citation type="submission" date="2016-11" db="EMBL/GenBank/DDBJ databases">
        <authorList>
            <person name="Jaros S."/>
            <person name="Januszkiewicz K."/>
            <person name="Wedrychowicz H."/>
        </authorList>
    </citation>
    <scope>NUCLEOTIDE SEQUENCE [LARGE SCALE GENOMIC DNA]</scope>
    <source>
        <strain evidence="2 3">DSM 15930</strain>
    </source>
</reference>
<feature type="transmembrane region" description="Helical" evidence="1">
    <location>
        <begin position="44"/>
        <end position="64"/>
    </location>
</feature>
<organism evidence="2 3">
    <name type="scientific">Anaerosporobacter mobilis DSM 15930</name>
    <dbReference type="NCBI Taxonomy" id="1120996"/>
    <lineage>
        <taxon>Bacteria</taxon>
        <taxon>Bacillati</taxon>
        <taxon>Bacillota</taxon>
        <taxon>Clostridia</taxon>
        <taxon>Lachnospirales</taxon>
        <taxon>Lachnospiraceae</taxon>
        <taxon>Anaerosporobacter</taxon>
    </lineage>
</organism>
<protein>
    <recommendedName>
        <fullName evidence="4">DUF3021 family protein</fullName>
    </recommendedName>
</protein>
<keyword evidence="1" id="KW-1133">Transmembrane helix</keyword>
<evidence type="ECO:0000313" key="3">
    <source>
        <dbReference type="Proteomes" id="UP000184038"/>
    </source>
</evidence>
<keyword evidence="3" id="KW-1185">Reference proteome</keyword>
<dbReference type="OrthoDB" id="2003588at2"/>
<accession>A0A1M7N0S6</accession>
<keyword evidence="1" id="KW-0472">Membrane</keyword>
<evidence type="ECO:0000313" key="2">
    <source>
        <dbReference type="EMBL" id="SHM97138.1"/>
    </source>
</evidence>
<dbReference type="RefSeq" id="WP_073290955.1">
    <property type="nucleotide sequence ID" value="NZ_FRCP01000024.1"/>
</dbReference>
<dbReference type="AlphaFoldDB" id="A0A1M7N0S6"/>
<feature type="transmembrane region" description="Helical" evidence="1">
    <location>
        <begin position="102"/>
        <end position="122"/>
    </location>
</feature>
<proteinExistence type="predicted"/>
<feature type="transmembrane region" description="Helical" evidence="1">
    <location>
        <begin position="12"/>
        <end position="32"/>
    </location>
</feature>
<name>A0A1M7N0S6_9FIRM</name>
<feature type="transmembrane region" description="Helical" evidence="1">
    <location>
        <begin position="76"/>
        <end position="96"/>
    </location>
</feature>
<gene>
    <name evidence="2" type="ORF">SAMN02746066_04147</name>
</gene>
<dbReference type="EMBL" id="FRCP01000024">
    <property type="protein sequence ID" value="SHM97138.1"/>
    <property type="molecule type" value="Genomic_DNA"/>
</dbReference>
<evidence type="ECO:0000256" key="1">
    <source>
        <dbReference type="SAM" id="Phobius"/>
    </source>
</evidence>
<sequence length="145" mass="16773">MTKKDFAIKLLNMFFIVTTIITIVMGVMGLLWERDRLLTYEVMFSPVIIGFISVLPSIVMYSKIELTLRQIVIRKVLHLCLLEIELIAFSKIMGIWNKVIGLPFVVSILIVAVLVQVFLWLIGLQRANTITNELKAFQKQYRRTN</sequence>